<comment type="caution">
    <text evidence="1">The sequence shown here is derived from an EMBL/GenBank/DDBJ whole genome shotgun (WGS) entry which is preliminary data.</text>
</comment>
<keyword evidence="2" id="KW-1185">Reference proteome</keyword>
<gene>
    <name evidence="1" type="ORF">BDY19DRAFT_903175</name>
</gene>
<evidence type="ECO:0000313" key="1">
    <source>
        <dbReference type="EMBL" id="KAI0093433.1"/>
    </source>
</evidence>
<reference evidence="1" key="1">
    <citation type="journal article" date="2021" name="Environ. Microbiol.">
        <title>Gene family expansions and transcriptome signatures uncover fungal adaptations to wood decay.</title>
        <authorList>
            <person name="Hage H."/>
            <person name="Miyauchi S."/>
            <person name="Viragh M."/>
            <person name="Drula E."/>
            <person name="Min B."/>
            <person name="Chaduli D."/>
            <person name="Navarro D."/>
            <person name="Favel A."/>
            <person name="Norest M."/>
            <person name="Lesage-Meessen L."/>
            <person name="Balint B."/>
            <person name="Merenyi Z."/>
            <person name="de Eugenio L."/>
            <person name="Morin E."/>
            <person name="Martinez A.T."/>
            <person name="Baldrian P."/>
            <person name="Stursova M."/>
            <person name="Martinez M.J."/>
            <person name="Novotny C."/>
            <person name="Magnuson J.K."/>
            <person name="Spatafora J.W."/>
            <person name="Maurice S."/>
            <person name="Pangilinan J."/>
            <person name="Andreopoulos W."/>
            <person name="LaButti K."/>
            <person name="Hundley H."/>
            <person name="Na H."/>
            <person name="Kuo A."/>
            <person name="Barry K."/>
            <person name="Lipzen A."/>
            <person name="Henrissat B."/>
            <person name="Riley R."/>
            <person name="Ahrendt S."/>
            <person name="Nagy L.G."/>
            <person name="Grigoriev I.V."/>
            <person name="Martin F."/>
            <person name="Rosso M.N."/>
        </authorList>
    </citation>
    <scope>NUCLEOTIDE SEQUENCE</scope>
    <source>
        <strain evidence="1">CBS 384.51</strain>
    </source>
</reference>
<dbReference type="EMBL" id="MU274902">
    <property type="protein sequence ID" value="KAI0093433.1"/>
    <property type="molecule type" value="Genomic_DNA"/>
</dbReference>
<proteinExistence type="predicted"/>
<dbReference type="Proteomes" id="UP001055072">
    <property type="component" value="Unassembled WGS sequence"/>
</dbReference>
<protein>
    <submittedName>
        <fullName evidence="1">Uncharacterized protein</fullName>
    </submittedName>
</protein>
<sequence>MRSSAVLALAILATAGPVLSAPIVPPVTSSQSAPTDDTSDALSLKLIGSILSRSEDPQARELGEILARQDVDESGALKFPSLSSIAGVASIGSALAGLFGGNNNQQREFMELLARQEVDESGALKLPSLSSIAGVASIGSALAGLAGSLFGGNNNQQREFIELLSRQEVDESGALKFPSLSSIAGAASIGSALAGLAGSLFGGNTNQQREFMELLARQDVDASEALKLPSLGTLGSIASIGLSGLGILGSLFPGSNNQQQRELLELFARQEVDESGAVKLPSLGSVANIASIGSSLTSIVNGIISDVKGNQARELILRQEVDESGAVKLPSLENVANIASIGSSLTNIVNGIVSHFTNNKRAQEEFLELLAREDLGESGALDLNSILSKISGIIGGILRRSDDPQARELVELIARQDVDESGALKIPSLSSIAGVASIGSALAGLAGSLFGGNNNQQREFMELLARQEVDESGALKFPSLSSIAGVASIGSALAGLAGSLFGGNSNQQREFMELLARQDVDASEALKLPSLGTLGSIASIGLSGLGILGSLFPGSNNQQQRELLELFARQEVDESGAVKLPSLENVANIASIGSSLSNIVNGIISDVKGRELLERQDVDASEALKLPSLGTLGSIASIGLSGLGILGSLLPSSNNQQQRRELIELLARQDVDASEALKLPSLGTLGNIASIGLSGLGILGSLLPSGNQQQQRDELVELLARSVYGRSINDLD</sequence>
<name>A0ACB8UGF9_9APHY</name>
<organism evidence="1 2">
    <name type="scientific">Irpex rosettiformis</name>
    <dbReference type="NCBI Taxonomy" id="378272"/>
    <lineage>
        <taxon>Eukaryota</taxon>
        <taxon>Fungi</taxon>
        <taxon>Dikarya</taxon>
        <taxon>Basidiomycota</taxon>
        <taxon>Agaricomycotina</taxon>
        <taxon>Agaricomycetes</taxon>
        <taxon>Polyporales</taxon>
        <taxon>Irpicaceae</taxon>
        <taxon>Irpex</taxon>
    </lineage>
</organism>
<evidence type="ECO:0000313" key="2">
    <source>
        <dbReference type="Proteomes" id="UP001055072"/>
    </source>
</evidence>
<accession>A0ACB8UGF9</accession>